<feature type="compositionally biased region" description="Polar residues" evidence="1">
    <location>
        <begin position="258"/>
        <end position="267"/>
    </location>
</feature>
<feature type="compositionally biased region" description="Basic and acidic residues" evidence="1">
    <location>
        <begin position="235"/>
        <end position="257"/>
    </location>
</feature>
<feature type="compositionally biased region" description="Basic and acidic residues" evidence="1">
    <location>
        <begin position="274"/>
        <end position="289"/>
    </location>
</feature>
<organism evidence="2 3">
    <name type="scientific">Paramecium octaurelia</name>
    <dbReference type="NCBI Taxonomy" id="43137"/>
    <lineage>
        <taxon>Eukaryota</taxon>
        <taxon>Sar</taxon>
        <taxon>Alveolata</taxon>
        <taxon>Ciliophora</taxon>
        <taxon>Intramacronucleata</taxon>
        <taxon>Oligohymenophorea</taxon>
        <taxon>Peniculida</taxon>
        <taxon>Parameciidae</taxon>
        <taxon>Paramecium</taxon>
    </lineage>
</organism>
<dbReference type="AlphaFoldDB" id="A0A8S1SRV8"/>
<name>A0A8S1SRV8_PAROT</name>
<dbReference type="OrthoDB" id="10488839at2759"/>
<comment type="caution">
    <text evidence="2">The sequence shown here is derived from an EMBL/GenBank/DDBJ whole genome shotgun (WGS) entry which is preliminary data.</text>
</comment>
<proteinExistence type="predicted"/>
<keyword evidence="3" id="KW-1185">Reference proteome</keyword>
<dbReference type="Proteomes" id="UP000683925">
    <property type="component" value="Unassembled WGS sequence"/>
</dbReference>
<evidence type="ECO:0000313" key="2">
    <source>
        <dbReference type="EMBL" id="CAD8141897.1"/>
    </source>
</evidence>
<feature type="compositionally biased region" description="Polar residues" evidence="1">
    <location>
        <begin position="224"/>
        <end position="234"/>
    </location>
</feature>
<evidence type="ECO:0000256" key="1">
    <source>
        <dbReference type="SAM" id="MobiDB-lite"/>
    </source>
</evidence>
<reference evidence="2" key="1">
    <citation type="submission" date="2021-01" db="EMBL/GenBank/DDBJ databases">
        <authorList>
            <consortium name="Genoscope - CEA"/>
            <person name="William W."/>
        </authorList>
    </citation>
    <scope>NUCLEOTIDE SEQUENCE</scope>
</reference>
<gene>
    <name evidence="2" type="ORF">POCTA_138.1.T0130190</name>
</gene>
<feature type="region of interest" description="Disordered" evidence="1">
    <location>
        <begin position="222"/>
        <end position="351"/>
    </location>
</feature>
<sequence>MSRNHKDKPNTQEAGQKLKQEQLQKVDQIQREIQHYIYKDLENTLIMLGELEQTIETFKYAEEEGKSYLPIACNKVILQANLSYGINYDQYNTNKNTHAMVFEECSKDAIKIFEEVFETNEDGQKKVHAHPIISEICQFYKKKDFKNNKEFQQLPLQKVDRKAQFNENCLDKVIGGIRAVDQQFNDTYEKPYPIPTAEELKKKIQERKKFCEEQLIKNFKLKNPIQSNSNQDVGQSKEDNDDKVQIEEDKQMEEQKTDIQAQNNQDTLEGIQQGKKDNMETEIGAKDQEDTNLPIQDLQRENTAPGESNFGKLGPKPQGISGDMDVEQGLDDENGHQKALEEENVATKQHK</sequence>
<accession>A0A8S1SRV8</accession>
<dbReference type="OMA" id="FCEEQLI"/>
<protein>
    <submittedName>
        <fullName evidence="2">Uncharacterized protein</fullName>
    </submittedName>
</protein>
<dbReference type="EMBL" id="CAJJDP010000012">
    <property type="protein sequence ID" value="CAD8141897.1"/>
    <property type="molecule type" value="Genomic_DNA"/>
</dbReference>
<evidence type="ECO:0000313" key="3">
    <source>
        <dbReference type="Proteomes" id="UP000683925"/>
    </source>
</evidence>